<accession>A0ABP4VXH3</accession>
<comment type="caution">
    <text evidence="2">The sequence shown here is derived from an EMBL/GenBank/DDBJ whole genome shotgun (WGS) entry which is preliminary data.</text>
</comment>
<name>A0ABP4VXH3_9ACTN</name>
<evidence type="ECO:0000313" key="3">
    <source>
        <dbReference type="Proteomes" id="UP001501057"/>
    </source>
</evidence>
<feature type="compositionally biased region" description="Acidic residues" evidence="1">
    <location>
        <begin position="98"/>
        <end position="111"/>
    </location>
</feature>
<gene>
    <name evidence="2" type="ORF">GCM10009710_20020</name>
</gene>
<dbReference type="Proteomes" id="UP001501057">
    <property type="component" value="Unassembled WGS sequence"/>
</dbReference>
<organism evidence="2 3">
    <name type="scientific">Aeromicrobium alkaliterrae</name>
    <dbReference type="NCBI Taxonomy" id="302168"/>
    <lineage>
        <taxon>Bacteria</taxon>
        <taxon>Bacillati</taxon>
        <taxon>Actinomycetota</taxon>
        <taxon>Actinomycetes</taxon>
        <taxon>Propionibacteriales</taxon>
        <taxon>Nocardioidaceae</taxon>
        <taxon>Aeromicrobium</taxon>
    </lineage>
</organism>
<feature type="compositionally biased region" description="Basic and acidic residues" evidence="1">
    <location>
        <begin position="112"/>
        <end position="122"/>
    </location>
</feature>
<evidence type="ECO:0000313" key="2">
    <source>
        <dbReference type="EMBL" id="GAA1739742.1"/>
    </source>
</evidence>
<feature type="region of interest" description="Disordered" evidence="1">
    <location>
        <begin position="21"/>
        <end position="122"/>
    </location>
</feature>
<feature type="compositionally biased region" description="Acidic residues" evidence="1">
    <location>
        <begin position="25"/>
        <end position="62"/>
    </location>
</feature>
<evidence type="ECO:0008006" key="4">
    <source>
        <dbReference type="Google" id="ProtNLM"/>
    </source>
</evidence>
<keyword evidence="3" id="KW-1185">Reference proteome</keyword>
<feature type="compositionally biased region" description="Acidic residues" evidence="1">
    <location>
        <begin position="71"/>
        <end position="82"/>
    </location>
</feature>
<reference evidence="3" key="1">
    <citation type="journal article" date="2019" name="Int. J. Syst. Evol. Microbiol.">
        <title>The Global Catalogue of Microorganisms (GCM) 10K type strain sequencing project: providing services to taxonomists for standard genome sequencing and annotation.</title>
        <authorList>
            <consortium name="The Broad Institute Genomics Platform"/>
            <consortium name="The Broad Institute Genome Sequencing Center for Infectious Disease"/>
            <person name="Wu L."/>
            <person name="Ma J."/>
        </authorList>
    </citation>
    <scope>NUCLEOTIDE SEQUENCE [LARGE SCALE GENOMIC DNA]</scope>
    <source>
        <strain evidence="3">JCM 13518</strain>
    </source>
</reference>
<proteinExistence type="predicted"/>
<protein>
    <recommendedName>
        <fullName evidence="4">DNA primase</fullName>
    </recommendedName>
</protein>
<evidence type="ECO:0000256" key="1">
    <source>
        <dbReference type="SAM" id="MobiDB-lite"/>
    </source>
</evidence>
<dbReference type="RefSeq" id="WP_344200793.1">
    <property type="nucleotide sequence ID" value="NZ_BAAAME010000004.1"/>
</dbReference>
<sequence length="122" mass="12343">MSDQLPLAEVPESTWLRALAHALDPDAEPGDDALAPDDDPVSGAVDDDQPGDDGDDDDDPDDASLGAGADDGADDDGADDDGAAFAGADDDGPHVWDTDDWSPADDAIDPDDLGRVGDDGLG</sequence>
<dbReference type="EMBL" id="BAAAME010000004">
    <property type="protein sequence ID" value="GAA1739742.1"/>
    <property type="molecule type" value="Genomic_DNA"/>
</dbReference>